<name>A0ABU1TSK7_9FLAO</name>
<dbReference type="PANTHER" id="PTHR48105">
    <property type="entry name" value="THIOREDOXIN REDUCTASE 1-RELATED-RELATED"/>
    <property type="match status" value="1"/>
</dbReference>
<accession>A0ABU1TSK7</accession>
<keyword evidence="2" id="KW-0560">Oxidoreductase</keyword>
<evidence type="ECO:0000256" key="2">
    <source>
        <dbReference type="ARBA" id="ARBA00023002"/>
    </source>
</evidence>
<sequence>MTRRDVIKKGGLLLTALALPTSLTTFINHKNMKNTTNYDAIIIGGSYSGLSAAMALGRSLRKVLIIDAGDPCNKQTPHSHNFVTQDGEKPNVIAVKAKEQVLKYDTVQFINDKAINGEKSEKGFTIQTQSGAAYSSKKLIFATGIKDIMPDIKGFAACWGISVIHCPYCHGYEFKNQKTAIMANGERAFHLASLVHNLTKKLVILTTGKANFDDTQLAKLHQNGIEIIETEIAEMEHQNGKIQHIVFKDGKKIDLDAVYAGIPFEQHTDIPVGLGCELTEQGYIKVDTFQKTSISGIYACGDNSSMMRSVANAVYTGNMVGAMVNKELVEKEF</sequence>
<dbReference type="Gene3D" id="3.50.50.60">
    <property type="entry name" value="FAD/NAD(P)-binding domain"/>
    <property type="match status" value="2"/>
</dbReference>
<keyword evidence="5" id="KW-1185">Reference proteome</keyword>
<evidence type="ECO:0000259" key="3">
    <source>
        <dbReference type="Pfam" id="PF07992"/>
    </source>
</evidence>
<reference evidence="4 5" key="1">
    <citation type="submission" date="2023-07" db="EMBL/GenBank/DDBJ databases">
        <title>Sorghum-associated microbial communities from plants grown in Nebraska, USA.</title>
        <authorList>
            <person name="Schachtman D."/>
        </authorList>
    </citation>
    <scope>NUCLEOTIDE SEQUENCE [LARGE SCALE GENOMIC DNA]</scope>
    <source>
        <strain evidence="4 5">3773</strain>
    </source>
</reference>
<dbReference type="InterPro" id="IPR036188">
    <property type="entry name" value="FAD/NAD-bd_sf"/>
</dbReference>
<dbReference type="InterPro" id="IPR023753">
    <property type="entry name" value="FAD/NAD-binding_dom"/>
</dbReference>
<proteinExistence type="predicted"/>
<dbReference type="SUPFAM" id="SSF51905">
    <property type="entry name" value="FAD/NAD(P)-binding domain"/>
    <property type="match status" value="1"/>
</dbReference>
<comment type="caution">
    <text evidence="4">The sequence shown here is derived from an EMBL/GenBank/DDBJ whole genome shotgun (WGS) entry which is preliminary data.</text>
</comment>
<gene>
    <name evidence="4" type="ORF">J2X31_002852</name>
</gene>
<evidence type="ECO:0000313" key="5">
    <source>
        <dbReference type="Proteomes" id="UP001255185"/>
    </source>
</evidence>
<dbReference type="InterPro" id="IPR050097">
    <property type="entry name" value="Ferredoxin-NADP_redctase_2"/>
</dbReference>
<dbReference type="PRINTS" id="PR00368">
    <property type="entry name" value="FADPNR"/>
</dbReference>
<organism evidence="4 5">
    <name type="scientific">Flavobacterium arsenatis</name>
    <dbReference type="NCBI Taxonomy" id="1484332"/>
    <lineage>
        <taxon>Bacteria</taxon>
        <taxon>Pseudomonadati</taxon>
        <taxon>Bacteroidota</taxon>
        <taxon>Flavobacteriia</taxon>
        <taxon>Flavobacteriales</taxon>
        <taxon>Flavobacteriaceae</taxon>
        <taxon>Flavobacterium</taxon>
    </lineage>
</organism>
<evidence type="ECO:0000256" key="1">
    <source>
        <dbReference type="ARBA" id="ARBA00022630"/>
    </source>
</evidence>
<dbReference type="EMBL" id="JAVDVI010000013">
    <property type="protein sequence ID" value="MDR6968826.1"/>
    <property type="molecule type" value="Genomic_DNA"/>
</dbReference>
<protein>
    <submittedName>
        <fullName evidence="4">Thioredoxin reductase</fullName>
    </submittedName>
</protein>
<dbReference type="Proteomes" id="UP001255185">
    <property type="component" value="Unassembled WGS sequence"/>
</dbReference>
<evidence type="ECO:0000313" key="4">
    <source>
        <dbReference type="EMBL" id="MDR6968826.1"/>
    </source>
</evidence>
<keyword evidence="1" id="KW-0285">Flavoprotein</keyword>
<feature type="domain" description="FAD/NAD(P)-binding" evidence="3">
    <location>
        <begin position="38"/>
        <end position="317"/>
    </location>
</feature>
<dbReference type="Pfam" id="PF07992">
    <property type="entry name" value="Pyr_redox_2"/>
    <property type="match status" value="1"/>
</dbReference>
<dbReference type="PRINTS" id="PR00469">
    <property type="entry name" value="PNDRDTASEII"/>
</dbReference>